<dbReference type="InterPro" id="IPR011051">
    <property type="entry name" value="RmlC_Cupin_sf"/>
</dbReference>
<feature type="transmembrane region" description="Helical" evidence="1">
    <location>
        <begin position="113"/>
        <end position="138"/>
    </location>
</feature>
<dbReference type="AlphaFoldDB" id="A0A6A4I7D6"/>
<keyword evidence="1" id="KW-0472">Membrane</keyword>
<keyword evidence="1" id="KW-0812">Transmembrane</keyword>
<evidence type="ECO:0000313" key="3">
    <source>
        <dbReference type="Proteomes" id="UP000799118"/>
    </source>
</evidence>
<dbReference type="InterPro" id="IPR014710">
    <property type="entry name" value="RmlC-like_jellyroll"/>
</dbReference>
<dbReference type="OrthoDB" id="504210at2759"/>
<accession>A0A6A4I7D6</accession>
<protein>
    <recommendedName>
        <fullName evidence="4">Cupin 2 conserved barrel domain-containing protein</fullName>
    </recommendedName>
</protein>
<evidence type="ECO:0000256" key="1">
    <source>
        <dbReference type="SAM" id="Phobius"/>
    </source>
</evidence>
<organism evidence="2 3">
    <name type="scientific">Gymnopus androsaceus JB14</name>
    <dbReference type="NCBI Taxonomy" id="1447944"/>
    <lineage>
        <taxon>Eukaryota</taxon>
        <taxon>Fungi</taxon>
        <taxon>Dikarya</taxon>
        <taxon>Basidiomycota</taxon>
        <taxon>Agaricomycotina</taxon>
        <taxon>Agaricomycetes</taxon>
        <taxon>Agaricomycetidae</taxon>
        <taxon>Agaricales</taxon>
        <taxon>Marasmiineae</taxon>
        <taxon>Omphalotaceae</taxon>
        <taxon>Gymnopus</taxon>
    </lineage>
</organism>
<keyword evidence="1" id="KW-1133">Transmembrane helix</keyword>
<feature type="transmembrane region" description="Helical" evidence="1">
    <location>
        <begin position="158"/>
        <end position="176"/>
    </location>
</feature>
<proteinExistence type="predicted"/>
<dbReference type="Gene3D" id="2.60.120.10">
    <property type="entry name" value="Jelly Rolls"/>
    <property type="match status" value="1"/>
</dbReference>
<reference evidence="2" key="1">
    <citation type="journal article" date="2019" name="Environ. Microbiol.">
        <title>Fungal ecological strategies reflected in gene transcription - a case study of two litter decomposers.</title>
        <authorList>
            <person name="Barbi F."/>
            <person name="Kohler A."/>
            <person name="Barry K."/>
            <person name="Baskaran P."/>
            <person name="Daum C."/>
            <person name="Fauchery L."/>
            <person name="Ihrmark K."/>
            <person name="Kuo A."/>
            <person name="LaButti K."/>
            <person name="Lipzen A."/>
            <person name="Morin E."/>
            <person name="Grigoriev I.V."/>
            <person name="Henrissat B."/>
            <person name="Lindahl B."/>
            <person name="Martin F."/>
        </authorList>
    </citation>
    <scope>NUCLEOTIDE SEQUENCE</scope>
    <source>
        <strain evidence="2">JB14</strain>
    </source>
</reference>
<dbReference type="Proteomes" id="UP000799118">
    <property type="component" value="Unassembled WGS sequence"/>
</dbReference>
<gene>
    <name evidence="2" type="ORF">BT96DRAFT_875467</name>
</gene>
<name>A0A6A4I7D6_9AGAR</name>
<dbReference type="EMBL" id="ML769401">
    <property type="protein sequence ID" value="KAE9406506.1"/>
    <property type="molecule type" value="Genomic_DNA"/>
</dbReference>
<evidence type="ECO:0008006" key="4">
    <source>
        <dbReference type="Google" id="ProtNLM"/>
    </source>
</evidence>
<evidence type="ECO:0000313" key="2">
    <source>
        <dbReference type="EMBL" id="KAE9406506.1"/>
    </source>
</evidence>
<dbReference type="SUPFAM" id="SSF51182">
    <property type="entry name" value="RmlC-like cupins"/>
    <property type="match status" value="1"/>
</dbReference>
<keyword evidence="3" id="KW-1185">Reference proteome</keyword>
<sequence length="186" mass="21141">MTDSADFSDSATIGKGITMFFEDDLKRLVSREGADDEHFFVAPHWHEEHDEIMSILEGKLKITVGSEVRICTPETGDCFIPRRVPHSLEAFKFVPVVFTERTNPSRLSKNKELFFRNLFVTPGALTGSLGFLQTMLVFYHGDLYPTFPIHLAWLEKAFVTFIGGYVAPLLGHRVAYKSLEDVKKLR</sequence>